<dbReference type="Pfam" id="PF12840">
    <property type="entry name" value="HTH_20"/>
    <property type="match status" value="1"/>
</dbReference>
<dbReference type="InterPro" id="IPR036390">
    <property type="entry name" value="WH_DNA-bd_sf"/>
</dbReference>
<dbReference type="EMBL" id="JBHSQH010000001">
    <property type="protein sequence ID" value="MFC5971022.1"/>
    <property type="molecule type" value="Genomic_DNA"/>
</dbReference>
<comment type="caution">
    <text evidence="1">The sequence shown here is derived from an EMBL/GenBank/DDBJ whole genome shotgun (WGS) entry which is preliminary data.</text>
</comment>
<proteinExistence type="predicted"/>
<dbReference type="RefSeq" id="WP_247413936.1">
    <property type="nucleotide sequence ID" value="NZ_JALLGW010000001.1"/>
</dbReference>
<sequence length="121" mass="13552">MPRRDDPPGLETVLDALDDPACRALVRAADGSRTASELAADADVPLSTAYRKLDRLTEASLLETETEVRTDGHHTTRYRLAFEEVTITLDDGRTFTVDVIRPPQAPSERLETMWTEVRREA</sequence>
<dbReference type="InterPro" id="IPR036388">
    <property type="entry name" value="WH-like_DNA-bd_sf"/>
</dbReference>
<organism evidence="1 2">
    <name type="scientific">Halomarina salina</name>
    <dbReference type="NCBI Taxonomy" id="1872699"/>
    <lineage>
        <taxon>Archaea</taxon>
        <taxon>Methanobacteriati</taxon>
        <taxon>Methanobacteriota</taxon>
        <taxon>Stenosarchaea group</taxon>
        <taxon>Halobacteria</taxon>
        <taxon>Halobacteriales</taxon>
        <taxon>Natronomonadaceae</taxon>
        <taxon>Halomarina</taxon>
    </lineage>
</organism>
<dbReference type="Proteomes" id="UP001596099">
    <property type="component" value="Unassembled WGS sequence"/>
</dbReference>
<dbReference type="Gene3D" id="1.10.10.10">
    <property type="entry name" value="Winged helix-like DNA-binding domain superfamily/Winged helix DNA-binding domain"/>
    <property type="match status" value="1"/>
</dbReference>
<name>A0ABD5RK85_9EURY</name>
<dbReference type="SUPFAM" id="SSF46785">
    <property type="entry name" value="Winged helix' DNA-binding domain"/>
    <property type="match status" value="1"/>
</dbReference>
<dbReference type="AlphaFoldDB" id="A0ABD5RK85"/>
<dbReference type="CDD" id="cd00090">
    <property type="entry name" value="HTH_ARSR"/>
    <property type="match status" value="1"/>
</dbReference>
<keyword evidence="2" id="KW-1185">Reference proteome</keyword>
<evidence type="ECO:0000313" key="1">
    <source>
        <dbReference type="EMBL" id="MFC5971022.1"/>
    </source>
</evidence>
<accession>A0ABD5RK85</accession>
<protein>
    <submittedName>
        <fullName evidence="1">Helix-turn-helix domain-containing protein</fullName>
    </submittedName>
</protein>
<reference evidence="1 2" key="1">
    <citation type="journal article" date="2019" name="Int. J. Syst. Evol. Microbiol.">
        <title>The Global Catalogue of Microorganisms (GCM) 10K type strain sequencing project: providing services to taxonomists for standard genome sequencing and annotation.</title>
        <authorList>
            <consortium name="The Broad Institute Genomics Platform"/>
            <consortium name="The Broad Institute Genome Sequencing Center for Infectious Disease"/>
            <person name="Wu L."/>
            <person name="Ma J."/>
        </authorList>
    </citation>
    <scope>NUCLEOTIDE SEQUENCE [LARGE SCALE GENOMIC DNA]</scope>
    <source>
        <strain evidence="1 2">CGMCC 1.12543</strain>
    </source>
</reference>
<dbReference type="InterPro" id="IPR011991">
    <property type="entry name" value="ArsR-like_HTH"/>
</dbReference>
<evidence type="ECO:0000313" key="2">
    <source>
        <dbReference type="Proteomes" id="UP001596099"/>
    </source>
</evidence>
<gene>
    <name evidence="1" type="ORF">ACFPYI_06710</name>
</gene>